<organism evidence="2 3">
    <name type="scientific">Zophobas morio</name>
    <dbReference type="NCBI Taxonomy" id="2755281"/>
    <lineage>
        <taxon>Eukaryota</taxon>
        <taxon>Metazoa</taxon>
        <taxon>Ecdysozoa</taxon>
        <taxon>Arthropoda</taxon>
        <taxon>Hexapoda</taxon>
        <taxon>Insecta</taxon>
        <taxon>Pterygota</taxon>
        <taxon>Neoptera</taxon>
        <taxon>Endopterygota</taxon>
        <taxon>Coleoptera</taxon>
        <taxon>Polyphaga</taxon>
        <taxon>Cucujiformia</taxon>
        <taxon>Tenebrionidae</taxon>
        <taxon>Zophobas</taxon>
    </lineage>
</organism>
<reference evidence="2" key="1">
    <citation type="journal article" date="2023" name="G3 (Bethesda)">
        <title>Whole genome assemblies of Zophobas morio and Tenebrio molitor.</title>
        <authorList>
            <person name="Kaur S."/>
            <person name="Stinson S.A."/>
            <person name="diCenzo G.C."/>
        </authorList>
    </citation>
    <scope>NUCLEOTIDE SEQUENCE</scope>
    <source>
        <strain evidence="2">QUZm001</strain>
    </source>
</reference>
<protein>
    <submittedName>
        <fullName evidence="2">Uncharacterized protein</fullName>
    </submittedName>
</protein>
<evidence type="ECO:0000256" key="1">
    <source>
        <dbReference type="SAM" id="MobiDB-lite"/>
    </source>
</evidence>
<sequence length="101" mass="11260">MSGGLFEHECLQFDNRNRGHSSFVAILMYLLNFAKLTVKIVRPNKTCLTSYRPLSESLLPFASGAPAPARKMMKTVPRHGGAYLPSKQLDQCHPELKPDTS</sequence>
<name>A0AA38HRY7_9CUCU</name>
<feature type="region of interest" description="Disordered" evidence="1">
    <location>
        <begin position="77"/>
        <end position="101"/>
    </location>
</feature>
<gene>
    <name evidence="2" type="ORF">Zmor_025426</name>
</gene>
<accession>A0AA38HRY7</accession>
<comment type="caution">
    <text evidence="2">The sequence shown here is derived from an EMBL/GenBank/DDBJ whole genome shotgun (WGS) entry which is preliminary data.</text>
</comment>
<feature type="compositionally biased region" description="Basic and acidic residues" evidence="1">
    <location>
        <begin position="90"/>
        <end position="101"/>
    </location>
</feature>
<dbReference type="Proteomes" id="UP001168821">
    <property type="component" value="Unassembled WGS sequence"/>
</dbReference>
<proteinExistence type="predicted"/>
<evidence type="ECO:0000313" key="2">
    <source>
        <dbReference type="EMBL" id="KAJ3642664.1"/>
    </source>
</evidence>
<evidence type="ECO:0000313" key="3">
    <source>
        <dbReference type="Proteomes" id="UP001168821"/>
    </source>
</evidence>
<keyword evidence="3" id="KW-1185">Reference proteome</keyword>
<dbReference type="EMBL" id="JALNTZ010000008">
    <property type="protein sequence ID" value="KAJ3642664.1"/>
    <property type="molecule type" value="Genomic_DNA"/>
</dbReference>
<dbReference type="AlphaFoldDB" id="A0AA38HRY7"/>